<dbReference type="InterPro" id="IPR047817">
    <property type="entry name" value="ABC2_TM_bact-type"/>
</dbReference>
<keyword evidence="6 9" id="KW-0812">Transmembrane</keyword>
<dbReference type="PROSITE" id="PS51012">
    <property type="entry name" value="ABC_TM2"/>
    <property type="match status" value="1"/>
</dbReference>
<evidence type="ECO:0000256" key="5">
    <source>
        <dbReference type="ARBA" id="ARBA00022519"/>
    </source>
</evidence>
<keyword evidence="12" id="KW-1185">Reference proteome</keyword>
<sequence>MMAAVQPAGLTERWTENTVTGVSRGRPWTALWQARELIGYLALRDLRLRYRQAVLGVIWVLAQPIASVAIFTVVFSRLAGVGSEGVPYPLFALVGMVTWTYFSGTVASASTVLVNNASLVTKVYFPRMAAPAASLLPPGIDLVMSLVLVGALAAWFGVFSGVRLLAAPFWLLLLLVSAFGVSLWLAALNVRYRDIQHAVAPVLQLWLFASPVAYPATLLSGWKELVYAVNPMVGVIGLGRWALLGTPWPGWSLMVSAGSAALVLISGLVYFSRAQRSFADVI</sequence>
<organism evidence="11 12">
    <name type="scientific">Geodermatophilus africanus</name>
    <dbReference type="NCBI Taxonomy" id="1137993"/>
    <lineage>
        <taxon>Bacteria</taxon>
        <taxon>Bacillati</taxon>
        <taxon>Actinomycetota</taxon>
        <taxon>Actinomycetes</taxon>
        <taxon>Geodermatophilales</taxon>
        <taxon>Geodermatophilaceae</taxon>
        <taxon>Geodermatophilus</taxon>
    </lineage>
</organism>
<feature type="transmembrane region" description="Helical" evidence="9">
    <location>
        <begin position="53"/>
        <end position="76"/>
    </location>
</feature>
<dbReference type="PANTHER" id="PTHR30413">
    <property type="entry name" value="INNER MEMBRANE TRANSPORT PERMEASE"/>
    <property type="match status" value="1"/>
</dbReference>
<comment type="similarity">
    <text evidence="2 9">Belongs to the ABC-2 integral membrane protein family.</text>
</comment>
<dbReference type="InterPro" id="IPR013525">
    <property type="entry name" value="ABC2_TM"/>
</dbReference>
<evidence type="ECO:0000313" key="11">
    <source>
        <dbReference type="EMBL" id="SDZ08887.1"/>
    </source>
</evidence>
<name>A0A1H3Q670_9ACTN</name>
<comment type="subcellular location">
    <subcellularLocation>
        <location evidence="1">Cell inner membrane</location>
        <topology evidence="1">Multi-pass membrane protein</topology>
    </subcellularLocation>
    <subcellularLocation>
        <location evidence="9">Cell membrane</location>
        <topology evidence="9">Multi-pass membrane protein</topology>
    </subcellularLocation>
</comment>
<evidence type="ECO:0000313" key="12">
    <source>
        <dbReference type="Proteomes" id="UP000198921"/>
    </source>
</evidence>
<evidence type="ECO:0000256" key="1">
    <source>
        <dbReference type="ARBA" id="ARBA00004429"/>
    </source>
</evidence>
<keyword evidence="8 9" id="KW-0472">Membrane</keyword>
<protein>
    <recommendedName>
        <fullName evidence="9">Transport permease protein</fullName>
    </recommendedName>
</protein>
<evidence type="ECO:0000259" key="10">
    <source>
        <dbReference type="PROSITE" id="PS51012"/>
    </source>
</evidence>
<evidence type="ECO:0000256" key="6">
    <source>
        <dbReference type="ARBA" id="ARBA00022692"/>
    </source>
</evidence>
<feature type="transmembrane region" description="Helical" evidence="9">
    <location>
        <begin position="88"/>
        <end position="114"/>
    </location>
</feature>
<feature type="transmembrane region" description="Helical" evidence="9">
    <location>
        <begin position="251"/>
        <end position="271"/>
    </location>
</feature>
<dbReference type="GO" id="GO:0015920">
    <property type="term" value="P:lipopolysaccharide transport"/>
    <property type="evidence" value="ECO:0007669"/>
    <property type="project" value="TreeGrafter"/>
</dbReference>
<feature type="transmembrane region" description="Helical" evidence="9">
    <location>
        <begin position="202"/>
        <end position="222"/>
    </location>
</feature>
<accession>A0A1H3Q670</accession>
<feature type="transmembrane region" description="Helical" evidence="9">
    <location>
        <begin position="135"/>
        <end position="157"/>
    </location>
</feature>
<dbReference type="STRING" id="1137993.SAMN05660209_04626"/>
<dbReference type="EMBL" id="FNOT01000020">
    <property type="protein sequence ID" value="SDZ08887.1"/>
    <property type="molecule type" value="Genomic_DNA"/>
</dbReference>
<dbReference type="Proteomes" id="UP000198921">
    <property type="component" value="Unassembled WGS sequence"/>
</dbReference>
<dbReference type="AlphaFoldDB" id="A0A1H3Q670"/>
<dbReference type="PANTHER" id="PTHR30413:SF8">
    <property type="entry name" value="TRANSPORT PERMEASE PROTEIN"/>
    <property type="match status" value="1"/>
</dbReference>
<gene>
    <name evidence="11" type="ORF">SAMN05660209_04626</name>
</gene>
<feature type="domain" description="ABC transmembrane type-2" evidence="10">
    <location>
        <begin position="55"/>
        <end position="274"/>
    </location>
</feature>
<evidence type="ECO:0000256" key="4">
    <source>
        <dbReference type="ARBA" id="ARBA00022475"/>
    </source>
</evidence>
<evidence type="ECO:0000256" key="3">
    <source>
        <dbReference type="ARBA" id="ARBA00022448"/>
    </source>
</evidence>
<dbReference type="Pfam" id="PF01061">
    <property type="entry name" value="ABC2_membrane"/>
    <property type="match status" value="1"/>
</dbReference>
<keyword evidence="3 9" id="KW-0813">Transport</keyword>
<dbReference type="GO" id="GO:0005886">
    <property type="term" value="C:plasma membrane"/>
    <property type="evidence" value="ECO:0007669"/>
    <property type="project" value="UniProtKB-SubCell"/>
</dbReference>
<evidence type="ECO:0000256" key="7">
    <source>
        <dbReference type="ARBA" id="ARBA00022989"/>
    </source>
</evidence>
<feature type="transmembrane region" description="Helical" evidence="9">
    <location>
        <begin position="169"/>
        <end position="190"/>
    </location>
</feature>
<reference evidence="12" key="1">
    <citation type="submission" date="2016-10" db="EMBL/GenBank/DDBJ databases">
        <authorList>
            <person name="Varghese N."/>
            <person name="Submissions S."/>
        </authorList>
    </citation>
    <scope>NUCLEOTIDE SEQUENCE [LARGE SCALE GENOMIC DNA]</scope>
    <source>
        <strain evidence="12">DSM 45422</strain>
    </source>
</reference>
<proteinExistence type="inferred from homology"/>
<keyword evidence="5" id="KW-0997">Cell inner membrane</keyword>
<evidence type="ECO:0000256" key="9">
    <source>
        <dbReference type="RuleBase" id="RU361157"/>
    </source>
</evidence>
<keyword evidence="7 9" id="KW-1133">Transmembrane helix</keyword>
<evidence type="ECO:0000256" key="2">
    <source>
        <dbReference type="ARBA" id="ARBA00007783"/>
    </source>
</evidence>
<evidence type="ECO:0000256" key="8">
    <source>
        <dbReference type="ARBA" id="ARBA00023136"/>
    </source>
</evidence>
<keyword evidence="4 9" id="KW-1003">Cell membrane</keyword>
<dbReference type="GO" id="GO:0140359">
    <property type="term" value="F:ABC-type transporter activity"/>
    <property type="evidence" value="ECO:0007669"/>
    <property type="project" value="InterPro"/>
</dbReference>